<organism evidence="2 3">
    <name type="scientific">Nesidiocoris tenuis</name>
    <dbReference type="NCBI Taxonomy" id="355587"/>
    <lineage>
        <taxon>Eukaryota</taxon>
        <taxon>Metazoa</taxon>
        <taxon>Ecdysozoa</taxon>
        <taxon>Arthropoda</taxon>
        <taxon>Hexapoda</taxon>
        <taxon>Insecta</taxon>
        <taxon>Pterygota</taxon>
        <taxon>Neoptera</taxon>
        <taxon>Paraneoptera</taxon>
        <taxon>Hemiptera</taxon>
        <taxon>Heteroptera</taxon>
        <taxon>Panheteroptera</taxon>
        <taxon>Cimicomorpha</taxon>
        <taxon>Miridae</taxon>
        <taxon>Dicyphina</taxon>
        <taxon>Nesidiocoris</taxon>
    </lineage>
</organism>
<protein>
    <submittedName>
        <fullName evidence="2">Uncharacterized protein</fullName>
    </submittedName>
</protein>
<keyword evidence="3" id="KW-1185">Reference proteome</keyword>
<gene>
    <name evidence="2" type="ORF">NTEN_LOCUS1910</name>
</gene>
<dbReference type="AlphaFoldDB" id="A0A6H5FZH7"/>
<feature type="region of interest" description="Disordered" evidence="1">
    <location>
        <begin position="1"/>
        <end position="22"/>
    </location>
</feature>
<evidence type="ECO:0000313" key="2">
    <source>
        <dbReference type="EMBL" id="CAA9995119.1"/>
    </source>
</evidence>
<feature type="compositionally biased region" description="Polar residues" evidence="1">
    <location>
        <begin position="9"/>
        <end position="22"/>
    </location>
</feature>
<dbReference type="Proteomes" id="UP000479000">
    <property type="component" value="Unassembled WGS sequence"/>
</dbReference>
<name>A0A6H5FZH7_9HEMI</name>
<evidence type="ECO:0000313" key="3">
    <source>
        <dbReference type="Proteomes" id="UP000479000"/>
    </source>
</evidence>
<reference evidence="2 3" key="1">
    <citation type="submission" date="2020-02" db="EMBL/GenBank/DDBJ databases">
        <authorList>
            <person name="Ferguson B K."/>
        </authorList>
    </citation>
    <scope>NUCLEOTIDE SEQUENCE [LARGE SCALE GENOMIC DNA]</scope>
</reference>
<accession>A0A6H5FZH7</accession>
<proteinExistence type="predicted"/>
<sequence>MELPPSLQPPSTRLSINGSRASGSRCFPVIRAVESGFKNSSTFHSPWKRGAQIFFENHVLGKKFFYGKLGKTGPHSAPQPLVASVPSGRKKPFVALHAFHEYNTFYRNDDVGTSPFSFSNCSFMEPISNFLPYITFPIISLSPDPCIGENSNLNHDFQSC</sequence>
<dbReference type="EMBL" id="CADCXU010003079">
    <property type="protein sequence ID" value="CAA9995119.1"/>
    <property type="molecule type" value="Genomic_DNA"/>
</dbReference>
<evidence type="ECO:0000256" key="1">
    <source>
        <dbReference type="SAM" id="MobiDB-lite"/>
    </source>
</evidence>